<dbReference type="PIRSF" id="PIRSF000124">
    <property type="entry name" value="UDPglc_GDPman_dh"/>
    <property type="match status" value="1"/>
</dbReference>
<gene>
    <name evidence="8" type="ORF">N825_01095</name>
</gene>
<protein>
    <recommendedName>
        <fullName evidence="2">UDP-glucose 6-dehydrogenase</fullName>
    </recommendedName>
</protein>
<dbReference type="PIRSF" id="PIRSF500136">
    <property type="entry name" value="UDP_ManNAc_DH"/>
    <property type="match status" value="1"/>
</dbReference>
<dbReference type="GO" id="GO:0051287">
    <property type="term" value="F:NAD binding"/>
    <property type="evidence" value="ECO:0007669"/>
    <property type="project" value="InterPro"/>
</dbReference>
<dbReference type="SMART" id="SM00984">
    <property type="entry name" value="UDPG_MGDP_dh_C"/>
    <property type="match status" value="1"/>
</dbReference>
<dbReference type="GO" id="GO:0000271">
    <property type="term" value="P:polysaccharide biosynthetic process"/>
    <property type="evidence" value="ECO:0007669"/>
    <property type="project" value="InterPro"/>
</dbReference>
<dbReference type="AlphaFoldDB" id="W9H8Y5"/>
<dbReference type="InterPro" id="IPR036220">
    <property type="entry name" value="UDP-Glc/GDP-Man_DH_C_sf"/>
</dbReference>
<dbReference type="InterPro" id="IPR028359">
    <property type="entry name" value="UDP_ManNAc/GlcNAc_DH"/>
</dbReference>
<dbReference type="RefSeq" id="WP_051511356.1">
    <property type="nucleotide sequence ID" value="NZ_AVFL01000001.1"/>
</dbReference>
<evidence type="ECO:0000256" key="6">
    <source>
        <dbReference type="SAM" id="SignalP"/>
    </source>
</evidence>
<keyword evidence="3" id="KW-0560">Oxidoreductase</keyword>
<dbReference type="SUPFAM" id="SSF48179">
    <property type="entry name" value="6-phosphogluconate dehydrogenase C-terminal domain-like"/>
    <property type="match status" value="1"/>
</dbReference>
<keyword evidence="6" id="KW-0732">Signal</keyword>
<dbReference type="PANTHER" id="PTHR43750:SF3">
    <property type="entry name" value="UDP-GLUCOSE 6-DEHYDROGENASE TUAD"/>
    <property type="match status" value="1"/>
</dbReference>
<dbReference type="Gene3D" id="1.20.5.100">
    <property type="entry name" value="Cytochrome c1, transmembrane anchor, C-terminal"/>
    <property type="match status" value="1"/>
</dbReference>
<evidence type="ECO:0000256" key="3">
    <source>
        <dbReference type="ARBA" id="ARBA00023002"/>
    </source>
</evidence>
<dbReference type="SUPFAM" id="SSF51735">
    <property type="entry name" value="NAD(P)-binding Rossmann-fold domains"/>
    <property type="match status" value="1"/>
</dbReference>
<evidence type="ECO:0000256" key="4">
    <source>
        <dbReference type="ARBA" id="ARBA00023027"/>
    </source>
</evidence>
<organism evidence="8 9">
    <name type="scientific">Skermanella stibiiresistens SB22</name>
    <dbReference type="NCBI Taxonomy" id="1385369"/>
    <lineage>
        <taxon>Bacteria</taxon>
        <taxon>Pseudomonadati</taxon>
        <taxon>Pseudomonadota</taxon>
        <taxon>Alphaproteobacteria</taxon>
        <taxon>Rhodospirillales</taxon>
        <taxon>Azospirillaceae</taxon>
        <taxon>Skermanella</taxon>
    </lineage>
</organism>
<name>W9H8Y5_9PROT</name>
<comment type="similarity">
    <text evidence="1 5">Belongs to the UDP-glucose/GDP-mannose dehydrogenase family.</text>
</comment>
<feature type="domain" description="UDP-glucose/GDP-mannose dehydrogenase C-terminal" evidence="7">
    <location>
        <begin position="307"/>
        <end position="403"/>
    </location>
</feature>
<evidence type="ECO:0000256" key="1">
    <source>
        <dbReference type="ARBA" id="ARBA00006601"/>
    </source>
</evidence>
<sequence length="427" mass="45503">MKRPVIGFAGLTHLGLVSAAAAAAKGFTVIAHGADAAAVADIRAGNLPVAEPDLDGLFRDHAERLTVTSDLDELGRCDLVYIATDVPTDDEQRSDLTGIEALIGRVIPALAEHAVLVVLCQVPPGFTRGVPMAPERLVYQVETLVFGRAVERASRPERFIIGLADPAAPMPAALASYLGRFDCPVLPMRYESAELAKIAINCCLAASVSVANTLAELSERVGADWAEVVPSLRLDRRIGPHSYLTPGLGLAGGNIERDLATVLDLATRHGTEASTIRGFVTNSLHHQAWAWREFRQTHPEGGKLRVAVLGLAYKENTHSTRNSAALSLIERLRDLEVHAFDPVVPAAMASGAVGARSAMAAAEGADVLFIMTPWPEFARLAPMELARVMKGRTVIDPYRMLDGAAVVAAGLDHHARGLPPRRGLGHP</sequence>
<evidence type="ECO:0000313" key="8">
    <source>
        <dbReference type="EMBL" id="EWY42524.1"/>
    </source>
</evidence>
<evidence type="ECO:0000256" key="5">
    <source>
        <dbReference type="PIRNR" id="PIRNR000124"/>
    </source>
</evidence>
<dbReference type="PANTHER" id="PTHR43750">
    <property type="entry name" value="UDP-GLUCOSE 6-DEHYDROGENASE TUAD"/>
    <property type="match status" value="1"/>
</dbReference>
<dbReference type="GO" id="GO:0016616">
    <property type="term" value="F:oxidoreductase activity, acting on the CH-OH group of donors, NAD or NADP as acceptor"/>
    <property type="evidence" value="ECO:0007669"/>
    <property type="project" value="InterPro"/>
</dbReference>
<evidence type="ECO:0000313" key="9">
    <source>
        <dbReference type="Proteomes" id="UP000019486"/>
    </source>
</evidence>
<dbReference type="SUPFAM" id="SSF52413">
    <property type="entry name" value="UDP-glucose/GDP-mannose dehydrogenase C-terminal domain"/>
    <property type="match status" value="1"/>
</dbReference>
<dbReference type="Gene3D" id="3.40.50.720">
    <property type="entry name" value="NAD(P)-binding Rossmann-like Domain"/>
    <property type="match status" value="2"/>
</dbReference>
<dbReference type="EMBL" id="AVFL01000001">
    <property type="protein sequence ID" value="EWY42524.1"/>
    <property type="molecule type" value="Genomic_DNA"/>
</dbReference>
<evidence type="ECO:0000259" key="7">
    <source>
        <dbReference type="SMART" id="SM00984"/>
    </source>
</evidence>
<dbReference type="InterPro" id="IPR036291">
    <property type="entry name" value="NAD(P)-bd_dom_sf"/>
</dbReference>
<keyword evidence="9" id="KW-1185">Reference proteome</keyword>
<comment type="caution">
    <text evidence="8">The sequence shown here is derived from an EMBL/GenBank/DDBJ whole genome shotgun (WGS) entry which is preliminary data.</text>
</comment>
<dbReference type="InterPro" id="IPR014026">
    <property type="entry name" value="UDP-Glc/GDP-Man_DH_dimer"/>
</dbReference>
<dbReference type="InterPro" id="IPR001732">
    <property type="entry name" value="UDP-Glc/GDP-Man_DH_N"/>
</dbReference>
<dbReference type="Pfam" id="PF03720">
    <property type="entry name" value="UDPG_MGDP_dh_C"/>
    <property type="match status" value="1"/>
</dbReference>
<dbReference type="Pfam" id="PF03721">
    <property type="entry name" value="UDPG_MGDP_dh_N"/>
    <property type="match status" value="1"/>
</dbReference>
<accession>W9H8Y5</accession>
<proteinExistence type="inferred from homology"/>
<dbReference type="InterPro" id="IPR008927">
    <property type="entry name" value="6-PGluconate_DH-like_C_sf"/>
</dbReference>
<dbReference type="InterPro" id="IPR014027">
    <property type="entry name" value="UDP-Glc/GDP-Man_DH_C"/>
</dbReference>
<dbReference type="NCBIfam" id="TIGR03026">
    <property type="entry name" value="NDP-sugDHase"/>
    <property type="match status" value="1"/>
</dbReference>
<dbReference type="InterPro" id="IPR017476">
    <property type="entry name" value="UDP-Glc/GDP-Man"/>
</dbReference>
<keyword evidence="4" id="KW-0520">NAD</keyword>
<dbReference type="Proteomes" id="UP000019486">
    <property type="component" value="Unassembled WGS sequence"/>
</dbReference>
<feature type="signal peptide" evidence="6">
    <location>
        <begin position="1"/>
        <end position="23"/>
    </location>
</feature>
<feature type="chain" id="PRO_5004920865" description="UDP-glucose 6-dehydrogenase" evidence="6">
    <location>
        <begin position="24"/>
        <end position="427"/>
    </location>
</feature>
<dbReference type="PATRIC" id="fig|1385369.3.peg.210"/>
<dbReference type="OrthoDB" id="7828641at2"/>
<dbReference type="GO" id="GO:0016628">
    <property type="term" value="F:oxidoreductase activity, acting on the CH-CH group of donors, NAD or NADP as acceptor"/>
    <property type="evidence" value="ECO:0007669"/>
    <property type="project" value="InterPro"/>
</dbReference>
<evidence type="ECO:0000256" key="2">
    <source>
        <dbReference type="ARBA" id="ARBA00015132"/>
    </source>
</evidence>
<reference evidence="8 9" key="1">
    <citation type="submission" date="2013-08" db="EMBL/GenBank/DDBJ databases">
        <title>The genome sequence of Skermanella stibiiresistens.</title>
        <authorList>
            <person name="Zhu W."/>
            <person name="Wang G."/>
        </authorList>
    </citation>
    <scope>NUCLEOTIDE SEQUENCE [LARGE SCALE GENOMIC DNA]</scope>
    <source>
        <strain evidence="8 9">SB22</strain>
    </source>
</reference>
<dbReference type="Pfam" id="PF00984">
    <property type="entry name" value="UDPG_MGDP_dh"/>
    <property type="match status" value="1"/>
</dbReference>
<dbReference type="STRING" id="1385369.N825_01095"/>